<evidence type="ECO:0000259" key="1">
    <source>
        <dbReference type="Pfam" id="PF13648"/>
    </source>
</evidence>
<comment type="caution">
    <text evidence="2">The sequence shown here is derived from an EMBL/GenBank/DDBJ whole genome shotgun (WGS) entry which is preliminary data.</text>
</comment>
<name>A0ABW5NW09_9FLAO</name>
<dbReference type="EMBL" id="JBHUMD010000025">
    <property type="protein sequence ID" value="MFD2602505.1"/>
    <property type="molecule type" value="Genomic_DNA"/>
</dbReference>
<sequence length="137" mass="15196">MKKIFGLLLTLACLAGCSSDDNAKKDTVSLDQLAKRWYYKATKIGNSSSDYVHQPCGKDYLEFVAPNTVKELHWTDCQQDPETETGTYTVNAEINQLTTTLGTETVTYTIKKLNSKELEAETSIANAKVTFVFTSVP</sequence>
<protein>
    <submittedName>
        <fullName evidence="2">Lipocalin family protein</fullName>
    </submittedName>
</protein>
<evidence type="ECO:0000313" key="2">
    <source>
        <dbReference type="EMBL" id="MFD2602505.1"/>
    </source>
</evidence>
<keyword evidence="3" id="KW-1185">Reference proteome</keyword>
<organism evidence="2 3">
    <name type="scientific">Flavobacterium suzhouense</name>
    <dbReference type="NCBI Taxonomy" id="1529638"/>
    <lineage>
        <taxon>Bacteria</taxon>
        <taxon>Pseudomonadati</taxon>
        <taxon>Bacteroidota</taxon>
        <taxon>Flavobacteriia</taxon>
        <taxon>Flavobacteriales</taxon>
        <taxon>Flavobacteriaceae</taxon>
        <taxon>Flavobacterium</taxon>
    </lineage>
</organism>
<evidence type="ECO:0000313" key="3">
    <source>
        <dbReference type="Proteomes" id="UP001597480"/>
    </source>
</evidence>
<dbReference type="InterPro" id="IPR024311">
    <property type="entry name" value="Lipocalin-like"/>
</dbReference>
<gene>
    <name evidence="2" type="ORF">ACFSR3_10600</name>
</gene>
<dbReference type="RefSeq" id="WP_379820936.1">
    <property type="nucleotide sequence ID" value="NZ_JBHUMD010000025.1"/>
</dbReference>
<dbReference type="Proteomes" id="UP001597480">
    <property type="component" value="Unassembled WGS sequence"/>
</dbReference>
<accession>A0ABW5NW09</accession>
<feature type="domain" description="Lipocalin-like" evidence="1">
    <location>
        <begin position="37"/>
        <end position="119"/>
    </location>
</feature>
<dbReference type="Pfam" id="PF13648">
    <property type="entry name" value="Lipocalin_4"/>
    <property type="match status" value="1"/>
</dbReference>
<reference evidence="3" key="1">
    <citation type="journal article" date="2019" name="Int. J. Syst. Evol. Microbiol.">
        <title>The Global Catalogue of Microorganisms (GCM) 10K type strain sequencing project: providing services to taxonomists for standard genome sequencing and annotation.</title>
        <authorList>
            <consortium name="The Broad Institute Genomics Platform"/>
            <consortium name="The Broad Institute Genome Sequencing Center for Infectious Disease"/>
            <person name="Wu L."/>
            <person name="Ma J."/>
        </authorList>
    </citation>
    <scope>NUCLEOTIDE SEQUENCE [LARGE SCALE GENOMIC DNA]</scope>
    <source>
        <strain evidence="3">KCTC 42107</strain>
    </source>
</reference>
<proteinExistence type="predicted"/>